<evidence type="ECO:0000313" key="6">
    <source>
        <dbReference type="Proteomes" id="UP001140949"/>
    </source>
</evidence>
<feature type="region of interest" description="Disordered" evidence="2">
    <location>
        <begin position="1"/>
        <end position="23"/>
    </location>
</feature>
<proteinExistence type="inferred from homology"/>
<sequence length="151" mass="17684">MVQPKHKKSKSKKPNVKRHGKPVDMGQFRSQLDVLGLKIVEVTADGNCFFRALADQLEGNEEEYKKYRRRVVEYIMKHRKDFEPFIEDDVPFDEYCMSMEKDGTWAGHMELQAASLLMRRNICIHQASYVSSLVYSQLQRSRNMYDSSILS</sequence>
<reference evidence="4" key="1">
    <citation type="journal article" date="2023" name="GigaByte">
        <title>Genome assembly of the bearded iris, Iris pallida Lam.</title>
        <authorList>
            <person name="Bruccoleri R.E."/>
            <person name="Oakeley E.J."/>
            <person name="Faust A.M.E."/>
            <person name="Altorfer M."/>
            <person name="Dessus-Babus S."/>
            <person name="Burckhardt D."/>
            <person name="Oertli M."/>
            <person name="Naumann U."/>
            <person name="Petersen F."/>
            <person name="Wong J."/>
        </authorList>
    </citation>
    <scope>NUCLEOTIDE SEQUENCE</scope>
    <source>
        <strain evidence="4">GSM-AAB239-AS_SAM_17_03QT</strain>
    </source>
</reference>
<dbReference type="PANTHER" id="PTHR12419">
    <property type="entry name" value="OTU DOMAIN CONTAINING PROTEIN"/>
    <property type="match status" value="1"/>
</dbReference>
<dbReference type="PROSITE" id="PS50802">
    <property type="entry name" value="OTU"/>
    <property type="match status" value="1"/>
</dbReference>
<evidence type="ECO:0000313" key="5">
    <source>
        <dbReference type="EMBL" id="KAJ6832368.1"/>
    </source>
</evidence>
<accession>A0AAX6EG75</accession>
<dbReference type="CDD" id="cd22771">
    <property type="entry name" value="OTU_plant_OTU7-like"/>
    <property type="match status" value="1"/>
</dbReference>
<reference evidence="4" key="2">
    <citation type="submission" date="2023-04" db="EMBL/GenBank/DDBJ databases">
        <authorList>
            <person name="Bruccoleri R.E."/>
            <person name="Oakeley E.J."/>
            <person name="Faust A.-M."/>
            <person name="Dessus-Babus S."/>
            <person name="Altorfer M."/>
            <person name="Burckhardt D."/>
            <person name="Oertli M."/>
            <person name="Naumann U."/>
            <person name="Petersen F."/>
            <person name="Wong J."/>
        </authorList>
    </citation>
    <scope>NUCLEOTIDE SEQUENCE</scope>
    <source>
        <strain evidence="4">GSM-AAB239-AS_SAM_17_03QT</strain>
        <tissue evidence="4">Leaf</tissue>
    </source>
</reference>
<evidence type="ECO:0000259" key="3">
    <source>
        <dbReference type="PROSITE" id="PS50802"/>
    </source>
</evidence>
<protein>
    <submittedName>
        <fullName evidence="4">OTU domain-containing protein 3 isoform X2</fullName>
    </submittedName>
</protein>
<evidence type="ECO:0000256" key="2">
    <source>
        <dbReference type="SAM" id="MobiDB-lite"/>
    </source>
</evidence>
<keyword evidence="6" id="KW-1185">Reference proteome</keyword>
<dbReference type="Proteomes" id="UP001140949">
    <property type="component" value="Unassembled WGS sequence"/>
</dbReference>
<dbReference type="AlphaFoldDB" id="A0AAX6EG75"/>
<dbReference type="Pfam" id="PF02338">
    <property type="entry name" value="OTU"/>
    <property type="match status" value="1"/>
</dbReference>
<dbReference type="EMBL" id="JANAVB010036819">
    <property type="protein sequence ID" value="KAJ6802919.1"/>
    <property type="molecule type" value="Genomic_DNA"/>
</dbReference>
<dbReference type="EMBL" id="JANAVB010016194">
    <property type="protein sequence ID" value="KAJ6832368.1"/>
    <property type="molecule type" value="Genomic_DNA"/>
</dbReference>
<dbReference type="InterPro" id="IPR050704">
    <property type="entry name" value="Peptidase_C85-like"/>
</dbReference>
<evidence type="ECO:0000256" key="1">
    <source>
        <dbReference type="ARBA" id="ARBA00010407"/>
    </source>
</evidence>
<organism evidence="4 6">
    <name type="scientific">Iris pallida</name>
    <name type="common">Sweet iris</name>
    <dbReference type="NCBI Taxonomy" id="29817"/>
    <lineage>
        <taxon>Eukaryota</taxon>
        <taxon>Viridiplantae</taxon>
        <taxon>Streptophyta</taxon>
        <taxon>Embryophyta</taxon>
        <taxon>Tracheophyta</taxon>
        <taxon>Spermatophyta</taxon>
        <taxon>Magnoliopsida</taxon>
        <taxon>Liliopsida</taxon>
        <taxon>Asparagales</taxon>
        <taxon>Iridaceae</taxon>
        <taxon>Iridoideae</taxon>
        <taxon>Irideae</taxon>
        <taxon>Iris</taxon>
    </lineage>
</organism>
<feature type="domain" description="OTU" evidence="3">
    <location>
        <begin position="37"/>
        <end position="151"/>
    </location>
</feature>
<dbReference type="PANTHER" id="PTHR12419:SF7">
    <property type="entry name" value="OTU DOMAIN-CONTAINING PROTEIN 3"/>
    <property type="match status" value="1"/>
</dbReference>
<comment type="caution">
    <text evidence="4">The sequence shown here is derived from an EMBL/GenBank/DDBJ whole genome shotgun (WGS) entry which is preliminary data.</text>
</comment>
<feature type="compositionally biased region" description="Basic residues" evidence="2">
    <location>
        <begin position="1"/>
        <end position="20"/>
    </location>
</feature>
<gene>
    <name evidence="4" type="ORF">M6B38_190650</name>
    <name evidence="5" type="ORF">M6B38_346605</name>
</gene>
<comment type="similarity">
    <text evidence="1">Belongs to the peptidase C85 family.</text>
</comment>
<dbReference type="GO" id="GO:0016579">
    <property type="term" value="P:protein deubiquitination"/>
    <property type="evidence" value="ECO:0007669"/>
    <property type="project" value="TreeGrafter"/>
</dbReference>
<dbReference type="InterPro" id="IPR038765">
    <property type="entry name" value="Papain-like_cys_pep_sf"/>
</dbReference>
<dbReference type="InterPro" id="IPR003323">
    <property type="entry name" value="OTU_dom"/>
</dbReference>
<dbReference type="SUPFAM" id="SSF54001">
    <property type="entry name" value="Cysteine proteinases"/>
    <property type="match status" value="1"/>
</dbReference>
<name>A0AAX6EG75_IRIPA</name>
<dbReference type="GO" id="GO:0004843">
    <property type="term" value="F:cysteine-type deubiquitinase activity"/>
    <property type="evidence" value="ECO:0007669"/>
    <property type="project" value="TreeGrafter"/>
</dbReference>
<evidence type="ECO:0000313" key="4">
    <source>
        <dbReference type="EMBL" id="KAJ6802919.1"/>
    </source>
</evidence>
<dbReference type="Gene3D" id="3.90.70.80">
    <property type="match status" value="1"/>
</dbReference>